<keyword evidence="13" id="KW-0175">Coiled coil</keyword>
<feature type="region of interest" description="Disordered" evidence="14">
    <location>
        <begin position="232"/>
        <end position="258"/>
    </location>
</feature>
<keyword evidence="7" id="KW-0804">Transcription</keyword>
<dbReference type="Ensembl" id="ENSCPVT00000027254.1">
    <property type="protein sequence ID" value="ENSCPVP00000027337.1"/>
    <property type="gene ID" value="ENSCPVG00000001951.2"/>
</dbReference>
<sequence>KSWAKSSLISSHNERQNLKEASFFFLRLAPKSSEIVIVQVILKYMALRVTDYLRYFEPILVISLQTMSVDMQLRHYEAQQKQFQQLHKDWERSMNQQWQHQLQTYPHKDQLQEYEKQWKAWDEQMKVTQSHLQEKVTSLQNLKNQYPANVSLPPPFIPYSQTGQGGIPIMPPTLPSTTPPLVPPPLSSVSQLSNSSVHSGSGSQSSQATETARPALLPTPGTYASKIASSTSYSPYHSQVGSSFGTSDHGKSQGHLSKQTVNISSEQQCGELKGASAVSSTHAPVVQDKPVRSGGLLPDPPRSARFEGPRGPREQKEQLQKLKEFKPDISTQDSPRPQNTSTRPAIKPSPAVIIKPPVLFRQPTPVTRPSAPLAWPTTSMTRPHAPVSTPTTTPSHGQSLKPLPSAVEQERWDEDSFHGLWDTNEDKGANMEYELCKQESMMPPPVSSPVKVPAVHTSIPSAVPVSLSPVIPAVPKAPIIQQTVDYGHGRDITTSKVEQIPYGERITLRPEPLPDRQTFQKEHPGRYNRERDREPYFERQGNSSTDHRDFKRERELHRDRGSVDYERERFDKERHPRDDRTQSYRDKKDHPSSRRGGFDRPPYERKTDRPAYDHGPPMFGGDRRNYPEERIPISAPSMPRQPPPAPRVERKPESKNVDDILKPPGRDSRPERIVIIMRGLPGSGKTHVAKLIRDKEVECGGPAPRVLSLDDYFITEVEKEERDPDTGKKVKKKVMEYEYEADMEETYRTSMFKTFKKTLDDGFFPFIILDAINDRVRHFEQFWSAAKTKGFEVYLAEMSADNQTCSKRNIHGRKLKDISRMSDHWEAAPRHMMRLDIRSLLQDAAIEEVEMEDFDANIEDQKEEAKKDTAEEEESELGYIPKSKWEMDTSEAKLDKLDGLRTGTKRKRDWEAIASRIEDYLQLPDDYDTRASEPGKKRVRWADLEEKKDADRKRAIGFVVGQTDWEKITDESGHLAERALNRTKYI</sequence>
<evidence type="ECO:0000256" key="7">
    <source>
        <dbReference type="ARBA" id="ARBA00023163"/>
    </source>
</evidence>
<feature type="compositionally biased region" description="Low complexity" evidence="14">
    <location>
        <begin position="187"/>
        <end position="207"/>
    </location>
</feature>
<organism evidence="16 17">
    <name type="scientific">Geospiza parvula</name>
    <name type="common">Small tree-finch</name>
    <name type="synonym">Camarhynchus parvulus</name>
    <dbReference type="NCBI Taxonomy" id="87175"/>
    <lineage>
        <taxon>Eukaryota</taxon>
        <taxon>Metazoa</taxon>
        <taxon>Chordata</taxon>
        <taxon>Craniata</taxon>
        <taxon>Vertebrata</taxon>
        <taxon>Euteleostomi</taxon>
        <taxon>Archelosauria</taxon>
        <taxon>Archosauria</taxon>
        <taxon>Dinosauria</taxon>
        <taxon>Saurischia</taxon>
        <taxon>Theropoda</taxon>
        <taxon>Coelurosauria</taxon>
        <taxon>Aves</taxon>
        <taxon>Neognathae</taxon>
        <taxon>Neoaves</taxon>
        <taxon>Telluraves</taxon>
        <taxon>Australaves</taxon>
        <taxon>Passeriformes</taxon>
        <taxon>Thraupidae</taxon>
        <taxon>Camarhynchus</taxon>
    </lineage>
</organism>
<keyword evidence="17" id="KW-1185">Reference proteome</keyword>
<evidence type="ECO:0000313" key="17">
    <source>
        <dbReference type="Proteomes" id="UP000694382"/>
    </source>
</evidence>
<protein>
    <recommendedName>
        <fullName evidence="11">YLP motif-containing protein 1</fullName>
    </recommendedName>
    <alternativeName>
        <fullName evidence="12">Nuclear protein ZAP3</fullName>
    </alternativeName>
</protein>
<evidence type="ECO:0000256" key="3">
    <source>
        <dbReference type="ARBA" id="ARBA00022491"/>
    </source>
</evidence>
<feature type="compositionally biased region" description="Basic and acidic residues" evidence="14">
    <location>
        <begin position="545"/>
        <end position="612"/>
    </location>
</feature>
<dbReference type="PANTHER" id="PTHR13413:SF0">
    <property type="entry name" value="YLP MOTIF-CONTAINING PROTEIN 1"/>
    <property type="match status" value="1"/>
</dbReference>
<evidence type="ECO:0000313" key="16">
    <source>
        <dbReference type="Ensembl" id="ENSCPVP00000027337.1"/>
    </source>
</evidence>
<comment type="function">
    <text evidence="9">Plays a role in the reduction of telomerase activity during differentiation of embryonic stem cells by binding to the core promoter of TERT and controlling its down-regulation.</text>
</comment>
<dbReference type="InterPro" id="IPR027417">
    <property type="entry name" value="P-loop_NTPase"/>
</dbReference>
<dbReference type="InterPro" id="IPR058903">
    <property type="entry name" value="Spectrin_YLPM1-like"/>
</dbReference>
<evidence type="ECO:0000259" key="15">
    <source>
        <dbReference type="Pfam" id="PF26583"/>
    </source>
</evidence>
<name>A0A8U8BEM5_GEOPR</name>
<dbReference type="Gene3D" id="3.40.50.300">
    <property type="entry name" value="P-loop containing nucleotide triphosphate hydrolases"/>
    <property type="match status" value="1"/>
</dbReference>
<evidence type="ECO:0000256" key="4">
    <source>
        <dbReference type="ARBA" id="ARBA00022499"/>
    </source>
</evidence>
<dbReference type="Pfam" id="PF26583">
    <property type="entry name" value="Spectrin_YLPM1"/>
    <property type="match status" value="1"/>
</dbReference>
<evidence type="ECO:0000256" key="8">
    <source>
        <dbReference type="ARBA" id="ARBA00023242"/>
    </source>
</evidence>
<feature type="compositionally biased region" description="Polar residues" evidence="14">
    <location>
        <begin position="232"/>
        <end position="246"/>
    </location>
</feature>
<evidence type="ECO:0000256" key="12">
    <source>
        <dbReference type="ARBA" id="ARBA00083294"/>
    </source>
</evidence>
<evidence type="ECO:0000256" key="14">
    <source>
        <dbReference type="SAM" id="MobiDB-lite"/>
    </source>
</evidence>
<evidence type="ECO:0000256" key="6">
    <source>
        <dbReference type="ARBA" id="ARBA00023015"/>
    </source>
</evidence>
<feature type="coiled-coil region" evidence="13">
    <location>
        <begin position="844"/>
        <end position="871"/>
    </location>
</feature>
<dbReference type="PANTHER" id="PTHR13413">
    <property type="entry name" value="YLP MOTIF CONTAINING PROTEIN NUCLEAR PROTEIN ZAP"/>
    <property type="match status" value="1"/>
</dbReference>
<evidence type="ECO:0000256" key="13">
    <source>
        <dbReference type="SAM" id="Coils"/>
    </source>
</evidence>
<dbReference type="AlphaFoldDB" id="A0A8U8BEM5"/>
<reference evidence="16" key="3">
    <citation type="submission" date="2025-09" db="UniProtKB">
        <authorList>
            <consortium name="Ensembl"/>
        </authorList>
    </citation>
    <scope>IDENTIFICATION</scope>
</reference>
<comment type="subcellular location">
    <subcellularLocation>
        <location evidence="1">Nucleus speckle</location>
    </subcellularLocation>
</comment>
<dbReference type="GO" id="GO:0016607">
    <property type="term" value="C:nuclear speck"/>
    <property type="evidence" value="ECO:0007669"/>
    <property type="project" value="UniProtKB-SubCell"/>
</dbReference>
<accession>A0A8U8BEM5</accession>
<keyword evidence="8" id="KW-0539">Nucleus</keyword>
<gene>
    <name evidence="16" type="primary">YLPM1</name>
</gene>
<evidence type="ECO:0000256" key="9">
    <source>
        <dbReference type="ARBA" id="ARBA00058677"/>
    </source>
</evidence>
<dbReference type="Pfam" id="PF13671">
    <property type="entry name" value="AAA_33"/>
    <property type="match status" value="1"/>
</dbReference>
<evidence type="ECO:0000256" key="2">
    <source>
        <dbReference type="ARBA" id="ARBA00022481"/>
    </source>
</evidence>
<proteinExistence type="predicted"/>
<evidence type="ECO:0000256" key="1">
    <source>
        <dbReference type="ARBA" id="ARBA00004324"/>
    </source>
</evidence>
<dbReference type="GO" id="GO:0032204">
    <property type="term" value="P:regulation of telomere maintenance"/>
    <property type="evidence" value="ECO:0007669"/>
    <property type="project" value="TreeGrafter"/>
</dbReference>
<feature type="domain" description="YLPM1-like spectrin repeat" evidence="15">
    <location>
        <begin position="63"/>
        <end position="148"/>
    </location>
</feature>
<feature type="compositionally biased region" description="Basic and acidic residues" evidence="14">
    <location>
        <begin position="621"/>
        <end position="631"/>
    </location>
</feature>
<comment type="subunit">
    <text evidence="10">Interacts with PPP1CA and NCOA5. Forms a complex with ILF2, ILF3, KHDRBS1, RBMX, NCOA5 and PPP1CA.</text>
</comment>
<dbReference type="Proteomes" id="UP000694382">
    <property type="component" value="Chromosome 5"/>
</dbReference>
<keyword evidence="4" id="KW-1017">Isopeptide bond</keyword>
<feature type="compositionally biased region" description="Basic and acidic residues" evidence="14">
    <location>
        <begin position="647"/>
        <end position="667"/>
    </location>
</feature>
<evidence type="ECO:0000256" key="5">
    <source>
        <dbReference type="ARBA" id="ARBA00022843"/>
    </source>
</evidence>
<dbReference type="FunFam" id="3.40.50.300:FF:000399">
    <property type="entry name" value="YLP motif containing 1"/>
    <property type="match status" value="1"/>
</dbReference>
<evidence type="ECO:0000256" key="11">
    <source>
        <dbReference type="ARBA" id="ARBA00068971"/>
    </source>
</evidence>
<feature type="compositionally biased region" description="Polar residues" evidence="14">
    <location>
        <begin position="388"/>
        <end position="398"/>
    </location>
</feature>
<feature type="region of interest" description="Disordered" evidence="14">
    <location>
        <begin position="272"/>
        <end position="402"/>
    </location>
</feature>
<feature type="region of interest" description="Disordered" evidence="14">
    <location>
        <begin position="490"/>
        <end position="667"/>
    </location>
</feature>
<feature type="region of interest" description="Disordered" evidence="14">
    <location>
        <begin position="162"/>
        <end position="220"/>
    </location>
</feature>
<reference evidence="16" key="2">
    <citation type="submission" date="2025-08" db="UniProtKB">
        <authorList>
            <consortium name="Ensembl"/>
        </authorList>
    </citation>
    <scope>IDENTIFICATION</scope>
</reference>
<feature type="compositionally biased region" description="Pro residues" evidence="14">
    <location>
        <begin position="169"/>
        <end position="186"/>
    </location>
</feature>
<reference evidence="16" key="1">
    <citation type="submission" date="2020-02" db="EMBL/GenBank/DDBJ databases">
        <authorList>
            <person name="Enbody D E."/>
            <person name="Pettersson E M."/>
        </authorList>
    </citation>
    <scope>NUCLEOTIDE SEQUENCE [LARGE SCALE GENOMIC DNA]</scope>
</reference>
<keyword evidence="2" id="KW-0488">Methylation</keyword>
<evidence type="ECO:0000256" key="10">
    <source>
        <dbReference type="ARBA" id="ARBA00065932"/>
    </source>
</evidence>
<keyword evidence="3" id="KW-0678">Repressor</keyword>
<feature type="compositionally biased region" description="Basic and acidic residues" evidence="14">
    <location>
        <begin position="302"/>
        <end position="327"/>
    </location>
</feature>
<dbReference type="SUPFAM" id="SSF52540">
    <property type="entry name" value="P-loop containing nucleoside triphosphate hydrolases"/>
    <property type="match status" value="1"/>
</dbReference>
<dbReference type="InterPro" id="IPR026314">
    <property type="entry name" value="YLP_motif_con_p1"/>
</dbReference>
<keyword evidence="6" id="KW-0805">Transcription regulation</keyword>
<feature type="compositionally biased region" description="Basic and acidic residues" evidence="14">
    <location>
        <begin position="506"/>
        <end position="537"/>
    </location>
</feature>
<keyword evidence="5" id="KW-0832">Ubl conjugation</keyword>
<feature type="compositionally biased region" description="Polar residues" evidence="14">
    <location>
        <begin position="329"/>
        <end position="343"/>
    </location>
</feature>